<keyword evidence="2" id="KW-0479">Metal-binding</keyword>
<evidence type="ECO:0000256" key="4">
    <source>
        <dbReference type="SAM" id="MobiDB-lite"/>
    </source>
</evidence>
<dbReference type="VEuPathDB" id="FungiDB:JI435_052420"/>
<dbReference type="PROSITE" id="PS50048">
    <property type="entry name" value="ZN2_CY6_FUNGAL_2"/>
    <property type="match status" value="1"/>
</dbReference>
<sequence length="730" mass="82574">MNAEPNHHDVPPSRRRPKPTLSCTLCRRRKLKCDRQQPCKTCIDRGLSFSCTFARNVPPPQESRAPNGIHDRITQLEQLVTSLMGSKDREQTSPVFSVASLPDPTSESIKTEIPGTPDRVKISDETTTYTNSGHWTSILDGISELKEHLDQIPTSAHAQDNNVGDIPGPDILFGRQRHATKQELLAALPRRSEADQLVANYFESMMTAPTLLHRPSFLRQYEKFWTHPFEVSTMWLGLLYSVLCIGATFQLSDPESYGTSAPVDSLNTARIDFYREKIVQAMILANYTKCPPWTVETMIAYFGTEFTRSSDTQFSSFVLVGMIVRIALRMGYHREPSRFANISPFQAELRRRAWLVIIAIDLVSSAQVGLPRMMQPFMYDTQEPRNLEEEDLHEDLAELPPSKPETMLTPLLYAIITTRVRTVHAKVMDLMNATSQPPYRDFMHVDSLLRHVYDNLPPATQALASEDFDMATDPTSLRRLYIGLSFLKAELMLHRPFHLPGRTDPKYDYSRRVCLNAACEMLDLQHKLDVEIQPGGKLWTPGWQIFTMSWYMSSIVASDFLLATTVLILDLDEDLTAPSPLTYNGSTSGLRLDRGPPSRQHITERLRGAQRIWKKASKRSHEARKAAEAIRLVLSKADASEHGTGEAPKSQIVTSQPDLVSPAPSWDLNDFTDEASSRNVFGMDAMYANPFTVNDMPMDLGPYSDTFNWNAFPSNGQLYPYEQQPQPPFQ</sequence>
<accession>A0A7U2I7C5</accession>
<dbReference type="PANTHER" id="PTHR31001">
    <property type="entry name" value="UNCHARACTERIZED TRANSCRIPTIONAL REGULATORY PROTEIN"/>
    <property type="match status" value="1"/>
</dbReference>
<evidence type="ECO:0000256" key="1">
    <source>
        <dbReference type="ARBA" id="ARBA00004123"/>
    </source>
</evidence>
<feature type="domain" description="Zn(2)-C6 fungal-type" evidence="5">
    <location>
        <begin position="22"/>
        <end position="53"/>
    </location>
</feature>
<dbReference type="GO" id="GO:0006351">
    <property type="term" value="P:DNA-templated transcription"/>
    <property type="evidence" value="ECO:0007669"/>
    <property type="project" value="InterPro"/>
</dbReference>
<gene>
    <name evidence="6" type="ORF">JI435_052420</name>
</gene>
<dbReference type="InterPro" id="IPR001138">
    <property type="entry name" value="Zn2Cys6_DnaBD"/>
</dbReference>
<dbReference type="PROSITE" id="PS00463">
    <property type="entry name" value="ZN2_CY6_FUNGAL_1"/>
    <property type="match status" value="1"/>
</dbReference>
<dbReference type="SMART" id="SM00066">
    <property type="entry name" value="GAL4"/>
    <property type="match status" value="1"/>
</dbReference>
<dbReference type="InterPro" id="IPR007219">
    <property type="entry name" value="XnlR_reg_dom"/>
</dbReference>
<keyword evidence="7" id="KW-1185">Reference proteome</keyword>
<dbReference type="Pfam" id="PF04082">
    <property type="entry name" value="Fungal_trans"/>
    <property type="match status" value="1"/>
</dbReference>
<dbReference type="PANTHER" id="PTHR31001:SF49">
    <property type="entry name" value="ZN(II)2CYS6 TRANSCRIPTION FACTOR (EUROFUNG)"/>
    <property type="match status" value="1"/>
</dbReference>
<evidence type="ECO:0000256" key="3">
    <source>
        <dbReference type="ARBA" id="ARBA00023242"/>
    </source>
</evidence>
<evidence type="ECO:0000259" key="5">
    <source>
        <dbReference type="PROSITE" id="PS50048"/>
    </source>
</evidence>
<dbReference type="OrthoDB" id="4934715at2759"/>
<proteinExistence type="predicted"/>
<dbReference type="Pfam" id="PF00172">
    <property type="entry name" value="Zn_clus"/>
    <property type="match status" value="1"/>
</dbReference>
<dbReference type="InterPro" id="IPR036864">
    <property type="entry name" value="Zn2-C6_fun-type_DNA-bd_sf"/>
</dbReference>
<dbReference type="CDD" id="cd00067">
    <property type="entry name" value="GAL4"/>
    <property type="match status" value="1"/>
</dbReference>
<dbReference type="CDD" id="cd12148">
    <property type="entry name" value="fungal_TF_MHR"/>
    <property type="match status" value="1"/>
</dbReference>
<dbReference type="GO" id="GO:0008270">
    <property type="term" value="F:zinc ion binding"/>
    <property type="evidence" value="ECO:0007669"/>
    <property type="project" value="InterPro"/>
</dbReference>
<evidence type="ECO:0000313" key="7">
    <source>
        <dbReference type="Proteomes" id="UP000663193"/>
    </source>
</evidence>
<comment type="subcellular location">
    <subcellularLocation>
        <location evidence="1">Nucleus</location>
    </subcellularLocation>
</comment>
<dbReference type="Gene3D" id="4.10.240.10">
    <property type="entry name" value="Zn(2)-C6 fungal-type DNA-binding domain"/>
    <property type="match status" value="1"/>
</dbReference>
<dbReference type="Proteomes" id="UP000663193">
    <property type="component" value="Chromosome 13"/>
</dbReference>
<dbReference type="GO" id="GO:0005634">
    <property type="term" value="C:nucleus"/>
    <property type="evidence" value="ECO:0007669"/>
    <property type="project" value="UniProtKB-SubCell"/>
</dbReference>
<dbReference type="AlphaFoldDB" id="A0A7U2I7C5"/>
<dbReference type="GO" id="GO:0003677">
    <property type="term" value="F:DNA binding"/>
    <property type="evidence" value="ECO:0007669"/>
    <property type="project" value="InterPro"/>
</dbReference>
<name>A0A7U2I7C5_PHANO</name>
<evidence type="ECO:0000256" key="2">
    <source>
        <dbReference type="ARBA" id="ARBA00022723"/>
    </source>
</evidence>
<dbReference type="SUPFAM" id="SSF57701">
    <property type="entry name" value="Zn2/Cys6 DNA-binding domain"/>
    <property type="match status" value="1"/>
</dbReference>
<keyword evidence="3" id="KW-0539">Nucleus</keyword>
<feature type="region of interest" description="Disordered" evidence="4">
    <location>
        <begin position="97"/>
        <end position="117"/>
    </location>
</feature>
<dbReference type="SMART" id="SM00906">
    <property type="entry name" value="Fungal_trans"/>
    <property type="match status" value="1"/>
</dbReference>
<evidence type="ECO:0000313" key="6">
    <source>
        <dbReference type="EMBL" id="QRD02268.1"/>
    </source>
</evidence>
<organism evidence="6 7">
    <name type="scientific">Phaeosphaeria nodorum (strain SN15 / ATCC MYA-4574 / FGSC 10173)</name>
    <name type="common">Glume blotch fungus</name>
    <name type="synonym">Parastagonospora nodorum</name>
    <dbReference type="NCBI Taxonomy" id="321614"/>
    <lineage>
        <taxon>Eukaryota</taxon>
        <taxon>Fungi</taxon>
        <taxon>Dikarya</taxon>
        <taxon>Ascomycota</taxon>
        <taxon>Pezizomycotina</taxon>
        <taxon>Dothideomycetes</taxon>
        <taxon>Pleosporomycetidae</taxon>
        <taxon>Pleosporales</taxon>
        <taxon>Pleosporineae</taxon>
        <taxon>Phaeosphaeriaceae</taxon>
        <taxon>Parastagonospora</taxon>
    </lineage>
</organism>
<dbReference type="EMBL" id="CP069035">
    <property type="protein sequence ID" value="QRD02268.1"/>
    <property type="molecule type" value="Genomic_DNA"/>
</dbReference>
<protein>
    <recommendedName>
        <fullName evidence="5">Zn(2)-C6 fungal-type domain-containing protein</fullName>
    </recommendedName>
</protein>
<dbReference type="GO" id="GO:0000981">
    <property type="term" value="F:DNA-binding transcription factor activity, RNA polymerase II-specific"/>
    <property type="evidence" value="ECO:0007669"/>
    <property type="project" value="InterPro"/>
</dbReference>
<dbReference type="InterPro" id="IPR050613">
    <property type="entry name" value="Sec_Metabolite_Reg"/>
</dbReference>
<reference evidence="7" key="1">
    <citation type="journal article" date="2021" name="BMC Genomics">
        <title>Chromosome-level genome assembly and manually-curated proteome of model necrotroph Parastagonospora nodorum Sn15 reveals a genome-wide trove of candidate effector homologs, and redundancy of virulence-related functions within an accessory chromosome.</title>
        <authorList>
            <person name="Bertazzoni S."/>
            <person name="Jones D.A.B."/>
            <person name="Phan H.T."/>
            <person name="Tan K.-C."/>
            <person name="Hane J.K."/>
        </authorList>
    </citation>
    <scope>NUCLEOTIDE SEQUENCE [LARGE SCALE GENOMIC DNA]</scope>
    <source>
        <strain evidence="7">SN15 / ATCC MYA-4574 / FGSC 10173)</strain>
    </source>
</reference>